<comment type="caution">
    <text evidence="4">The sequence shown here is derived from an EMBL/GenBank/DDBJ whole genome shotgun (WGS) entry which is preliminary data.</text>
</comment>
<dbReference type="PANTHER" id="PTHR33515:SF1">
    <property type="entry name" value="RIBOSOME-BINDING FACTOR A, CHLOROPLASTIC-RELATED"/>
    <property type="match status" value="1"/>
</dbReference>
<reference evidence="4 5" key="1">
    <citation type="journal article" date="2017" name="BMC Genomics">
        <title>Comparative genomic and phylogenomic analyses of the Bifidobacteriaceae family.</title>
        <authorList>
            <person name="Lugli G.A."/>
            <person name="Milani C."/>
            <person name="Turroni F."/>
            <person name="Duranti S."/>
            <person name="Mancabelli L."/>
            <person name="Mangifesta M."/>
            <person name="Ferrario C."/>
            <person name="Modesto M."/>
            <person name="Mattarelli P."/>
            <person name="Jiri K."/>
            <person name="van Sinderen D."/>
            <person name="Ventura M."/>
        </authorList>
    </citation>
    <scope>NUCLEOTIDE SEQUENCE [LARGE SCALE GENOMIC DNA]</scope>
    <source>
        <strain evidence="4 5">LMG 21773</strain>
    </source>
</reference>
<sequence>MANTRAARIGVLIQRVVASSLQRELHDPRLRGVTITEVRVTGDLQIARIYWTLLTDPNKARGERKRAEQALRQSAGRLRSHVGHKAGLRLTPQLEFIYDELPTQAHEIDDVLVVAKKRDEELERSREGAQYAGEEDPYRHPREDEDDDFDDEDDEEFDDDFDDDSDESSENDSEDDDDDLDEDSEDSESHDSSANSDENEDVA</sequence>
<dbReference type="InterPro" id="IPR015946">
    <property type="entry name" value="KH_dom-like_a/b"/>
</dbReference>
<dbReference type="EMBL" id="MWWU01000002">
    <property type="protein sequence ID" value="OZG56309.1"/>
    <property type="molecule type" value="Genomic_DNA"/>
</dbReference>
<evidence type="ECO:0000256" key="2">
    <source>
        <dbReference type="HAMAP-Rule" id="MF_00003"/>
    </source>
</evidence>
<feature type="compositionally biased region" description="Acidic residues" evidence="3">
    <location>
        <begin position="144"/>
        <end position="188"/>
    </location>
</feature>
<comment type="similarity">
    <text evidence="2">Belongs to the RbfA family.</text>
</comment>
<dbReference type="GO" id="GO:0030490">
    <property type="term" value="P:maturation of SSU-rRNA"/>
    <property type="evidence" value="ECO:0007669"/>
    <property type="project" value="UniProtKB-UniRule"/>
</dbReference>
<feature type="region of interest" description="Disordered" evidence="3">
    <location>
        <begin position="121"/>
        <end position="203"/>
    </location>
</feature>
<comment type="function">
    <text evidence="2">One of several proteins that assist in the late maturation steps of the functional core of the 30S ribosomal subunit. Associates with free 30S ribosomal subunits (but not with 30S subunits that are part of 70S ribosomes or polysomes). Required for efficient processing of 16S rRNA. May interact with the 5'-terminal helix region of 16S rRNA.</text>
</comment>
<dbReference type="GO" id="GO:0005829">
    <property type="term" value="C:cytosol"/>
    <property type="evidence" value="ECO:0007669"/>
    <property type="project" value="TreeGrafter"/>
</dbReference>
<proteinExistence type="inferred from homology"/>
<dbReference type="InterPro" id="IPR023799">
    <property type="entry name" value="RbfA_dom_sf"/>
</dbReference>
<keyword evidence="1 2" id="KW-0690">Ribosome biogenesis</keyword>
<comment type="subcellular location">
    <subcellularLocation>
        <location evidence="2">Cytoplasm</location>
    </subcellularLocation>
</comment>
<comment type="subunit">
    <text evidence="2">Monomer. Binds 30S ribosomal subunits, but not 50S ribosomal subunits or 70S ribosomes.</text>
</comment>
<dbReference type="PROSITE" id="PS01319">
    <property type="entry name" value="RBFA"/>
    <property type="match status" value="1"/>
</dbReference>
<dbReference type="PANTHER" id="PTHR33515">
    <property type="entry name" value="RIBOSOME-BINDING FACTOR A, CHLOROPLASTIC-RELATED"/>
    <property type="match status" value="1"/>
</dbReference>
<dbReference type="InterPro" id="IPR000238">
    <property type="entry name" value="RbfA"/>
</dbReference>
<keyword evidence="5" id="KW-1185">Reference proteome</keyword>
<dbReference type="NCBIfam" id="TIGR00082">
    <property type="entry name" value="rbfA"/>
    <property type="match status" value="1"/>
</dbReference>
<dbReference type="Gene3D" id="3.30.300.20">
    <property type="match status" value="1"/>
</dbReference>
<keyword evidence="2" id="KW-0963">Cytoplasm</keyword>
<evidence type="ECO:0000313" key="5">
    <source>
        <dbReference type="Proteomes" id="UP000228976"/>
    </source>
</evidence>
<dbReference type="InterPro" id="IPR020053">
    <property type="entry name" value="Ribosome-bd_factorA_CS"/>
</dbReference>
<dbReference type="Pfam" id="PF02033">
    <property type="entry name" value="RBFA"/>
    <property type="match status" value="1"/>
</dbReference>
<name>A0A261FAZ4_9BIFI</name>
<organism evidence="4 5">
    <name type="scientific">Aeriscardovia aeriphila</name>
    <dbReference type="NCBI Taxonomy" id="218139"/>
    <lineage>
        <taxon>Bacteria</taxon>
        <taxon>Bacillati</taxon>
        <taxon>Actinomycetota</taxon>
        <taxon>Actinomycetes</taxon>
        <taxon>Bifidobacteriales</taxon>
        <taxon>Bifidobacteriaceae</taxon>
        <taxon>Aeriscardovia</taxon>
    </lineage>
</organism>
<dbReference type="GO" id="GO:0043024">
    <property type="term" value="F:ribosomal small subunit binding"/>
    <property type="evidence" value="ECO:0007669"/>
    <property type="project" value="TreeGrafter"/>
</dbReference>
<gene>
    <name evidence="2" type="primary">rbfA</name>
    <name evidence="4" type="ORF">AEAE_0797</name>
</gene>
<protein>
    <recommendedName>
        <fullName evidence="2">Ribosome-binding factor A</fullName>
    </recommendedName>
</protein>
<dbReference type="AlphaFoldDB" id="A0A261FAZ4"/>
<dbReference type="RefSeq" id="WP_094689852.1">
    <property type="nucleotide sequence ID" value="NZ_JACBYZ010000001.1"/>
</dbReference>
<dbReference type="SUPFAM" id="SSF89919">
    <property type="entry name" value="Ribosome-binding factor A, RbfA"/>
    <property type="match status" value="1"/>
</dbReference>
<evidence type="ECO:0000256" key="1">
    <source>
        <dbReference type="ARBA" id="ARBA00022517"/>
    </source>
</evidence>
<dbReference type="HAMAP" id="MF_00003">
    <property type="entry name" value="RbfA"/>
    <property type="match status" value="1"/>
</dbReference>
<dbReference type="Proteomes" id="UP000228976">
    <property type="component" value="Unassembled WGS sequence"/>
</dbReference>
<evidence type="ECO:0000313" key="4">
    <source>
        <dbReference type="EMBL" id="OZG56309.1"/>
    </source>
</evidence>
<accession>A0A261FAZ4</accession>
<evidence type="ECO:0000256" key="3">
    <source>
        <dbReference type="SAM" id="MobiDB-lite"/>
    </source>
</evidence>
<dbReference type="OrthoDB" id="307788at2"/>